<dbReference type="Proteomes" id="UP000821866">
    <property type="component" value="Chromosome 4"/>
</dbReference>
<comment type="caution">
    <text evidence="2">The sequence shown here is derived from an EMBL/GenBank/DDBJ whole genome shotgun (WGS) entry which is preliminary data.</text>
</comment>
<evidence type="ECO:0000256" key="1">
    <source>
        <dbReference type="SAM" id="MobiDB-lite"/>
    </source>
</evidence>
<protein>
    <submittedName>
        <fullName evidence="2">Uncharacterized protein</fullName>
    </submittedName>
</protein>
<keyword evidence="3" id="KW-1185">Reference proteome</keyword>
<proteinExistence type="predicted"/>
<evidence type="ECO:0000313" key="3">
    <source>
        <dbReference type="Proteomes" id="UP000821866"/>
    </source>
</evidence>
<evidence type="ECO:0000313" key="2">
    <source>
        <dbReference type="EMBL" id="KAH8027016.1"/>
    </source>
</evidence>
<dbReference type="AlphaFoldDB" id="A0A9J6DZ71"/>
<reference evidence="2" key="1">
    <citation type="journal article" date="2020" name="Cell">
        <title>Large-Scale Comparative Analyses of Tick Genomes Elucidate Their Genetic Diversity and Vector Capacities.</title>
        <authorList>
            <consortium name="Tick Genome and Microbiome Consortium (TIGMIC)"/>
            <person name="Jia N."/>
            <person name="Wang J."/>
            <person name="Shi W."/>
            <person name="Du L."/>
            <person name="Sun Y."/>
            <person name="Zhan W."/>
            <person name="Jiang J.F."/>
            <person name="Wang Q."/>
            <person name="Zhang B."/>
            <person name="Ji P."/>
            <person name="Bell-Sakyi L."/>
            <person name="Cui X.M."/>
            <person name="Yuan T.T."/>
            <person name="Jiang B.G."/>
            <person name="Yang W.F."/>
            <person name="Lam T.T."/>
            <person name="Chang Q.C."/>
            <person name="Ding S.J."/>
            <person name="Wang X.J."/>
            <person name="Zhu J.G."/>
            <person name="Ruan X.D."/>
            <person name="Zhao L."/>
            <person name="Wei J.T."/>
            <person name="Ye R.Z."/>
            <person name="Que T.C."/>
            <person name="Du C.H."/>
            <person name="Zhou Y.H."/>
            <person name="Cheng J.X."/>
            <person name="Dai P.F."/>
            <person name="Guo W.B."/>
            <person name="Han X.H."/>
            <person name="Huang E.J."/>
            <person name="Li L.F."/>
            <person name="Wei W."/>
            <person name="Gao Y.C."/>
            <person name="Liu J.Z."/>
            <person name="Shao H.Z."/>
            <person name="Wang X."/>
            <person name="Wang C.C."/>
            <person name="Yang T.C."/>
            <person name="Huo Q.B."/>
            <person name="Li W."/>
            <person name="Chen H.Y."/>
            <person name="Chen S.E."/>
            <person name="Zhou L.G."/>
            <person name="Ni X.B."/>
            <person name="Tian J.H."/>
            <person name="Sheng Y."/>
            <person name="Liu T."/>
            <person name="Pan Y.S."/>
            <person name="Xia L.Y."/>
            <person name="Li J."/>
            <person name="Zhao F."/>
            <person name="Cao W.C."/>
        </authorList>
    </citation>
    <scope>NUCLEOTIDE SEQUENCE</scope>
    <source>
        <strain evidence="2">Rmic-2018</strain>
    </source>
</reference>
<dbReference type="EMBL" id="JABSTU010000006">
    <property type="protein sequence ID" value="KAH8027016.1"/>
    <property type="molecule type" value="Genomic_DNA"/>
</dbReference>
<accession>A0A9J6DZ71</accession>
<name>A0A9J6DZ71_RHIMP</name>
<sequence length="300" mass="32267">MASWGPTLDSSEDDGDPPWQERQPERNGGTLVVYFPVPPAIECCEPGCGAIYSPATWTSRRQSVPSRGPGHPGKATFLAAPALAEGHLLLLLTGGDPFLDVWRGRPADLGGLGRPGWPWRPPDVGRRSVARSCPFWFPGTTPFSATSARDSGFPRGGPFIAGVNCFVLVGICWFRSTGVFTPYRPGATTPADPGRRLSVGLPPGPGGAAVSSRRLQHEVQRGHLDVSRAVGEPPRRIRARRSCERSNLRVLGVRLAAHVPALVPPLFGHGHARAFDGDASPSLRRLRRHVYDKARPGEPP</sequence>
<reference evidence="2" key="2">
    <citation type="submission" date="2021-09" db="EMBL/GenBank/DDBJ databases">
        <authorList>
            <person name="Jia N."/>
            <person name="Wang J."/>
            <person name="Shi W."/>
            <person name="Du L."/>
            <person name="Sun Y."/>
            <person name="Zhan W."/>
            <person name="Jiang J."/>
            <person name="Wang Q."/>
            <person name="Zhang B."/>
            <person name="Ji P."/>
            <person name="Sakyi L.B."/>
            <person name="Cui X."/>
            <person name="Yuan T."/>
            <person name="Jiang B."/>
            <person name="Yang W."/>
            <person name="Lam T.T.-Y."/>
            <person name="Chang Q."/>
            <person name="Ding S."/>
            <person name="Wang X."/>
            <person name="Zhu J."/>
            <person name="Ruan X."/>
            <person name="Zhao L."/>
            <person name="Wei J."/>
            <person name="Que T."/>
            <person name="Du C."/>
            <person name="Cheng J."/>
            <person name="Dai P."/>
            <person name="Han X."/>
            <person name="Huang E."/>
            <person name="Gao Y."/>
            <person name="Liu J."/>
            <person name="Shao H."/>
            <person name="Ye R."/>
            <person name="Li L."/>
            <person name="Wei W."/>
            <person name="Wang X."/>
            <person name="Wang C."/>
            <person name="Huo Q."/>
            <person name="Li W."/>
            <person name="Guo W."/>
            <person name="Chen H."/>
            <person name="Chen S."/>
            <person name="Zhou L."/>
            <person name="Zhou L."/>
            <person name="Ni X."/>
            <person name="Tian J."/>
            <person name="Zhou Y."/>
            <person name="Sheng Y."/>
            <person name="Liu T."/>
            <person name="Pan Y."/>
            <person name="Xia L."/>
            <person name="Li J."/>
            <person name="Zhao F."/>
            <person name="Cao W."/>
        </authorList>
    </citation>
    <scope>NUCLEOTIDE SEQUENCE</scope>
    <source>
        <strain evidence="2">Rmic-2018</strain>
        <tissue evidence="2">Larvae</tissue>
    </source>
</reference>
<feature type="region of interest" description="Disordered" evidence="1">
    <location>
        <begin position="1"/>
        <end position="27"/>
    </location>
</feature>
<organism evidence="2 3">
    <name type="scientific">Rhipicephalus microplus</name>
    <name type="common">Cattle tick</name>
    <name type="synonym">Boophilus microplus</name>
    <dbReference type="NCBI Taxonomy" id="6941"/>
    <lineage>
        <taxon>Eukaryota</taxon>
        <taxon>Metazoa</taxon>
        <taxon>Ecdysozoa</taxon>
        <taxon>Arthropoda</taxon>
        <taxon>Chelicerata</taxon>
        <taxon>Arachnida</taxon>
        <taxon>Acari</taxon>
        <taxon>Parasitiformes</taxon>
        <taxon>Ixodida</taxon>
        <taxon>Ixodoidea</taxon>
        <taxon>Ixodidae</taxon>
        <taxon>Rhipicephalinae</taxon>
        <taxon>Rhipicephalus</taxon>
        <taxon>Boophilus</taxon>
    </lineage>
</organism>
<gene>
    <name evidence="2" type="ORF">HPB51_001331</name>
</gene>